<keyword evidence="3" id="KW-1185">Reference proteome</keyword>
<evidence type="ECO:0000313" key="2">
    <source>
        <dbReference type="EMBL" id="RBP51420.1"/>
    </source>
</evidence>
<evidence type="ECO:0008006" key="4">
    <source>
        <dbReference type="Google" id="ProtNLM"/>
    </source>
</evidence>
<proteinExistence type="predicted"/>
<evidence type="ECO:0000313" key="3">
    <source>
        <dbReference type="Proteomes" id="UP000253083"/>
    </source>
</evidence>
<reference evidence="2 3" key="1">
    <citation type="submission" date="2018-06" db="EMBL/GenBank/DDBJ databases">
        <title>Genomic Encyclopedia of Type Strains, Phase IV (KMG-IV): sequencing the most valuable type-strain genomes for metagenomic binning, comparative biology and taxonomic classification.</title>
        <authorList>
            <person name="Goeker M."/>
        </authorList>
    </citation>
    <scope>NUCLEOTIDE SEQUENCE [LARGE SCALE GENOMIC DNA]</scope>
    <source>
        <strain evidence="2 3">DSM 24032</strain>
    </source>
</reference>
<feature type="transmembrane region" description="Helical" evidence="1">
    <location>
        <begin position="177"/>
        <end position="198"/>
    </location>
</feature>
<feature type="transmembrane region" description="Helical" evidence="1">
    <location>
        <begin position="122"/>
        <end position="141"/>
    </location>
</feature>
<name>A0A395JRV0_9GAMM</name>
<keyword evidence="1" id="KW-0472">Membrane</keyword>
<dbReference type="Proteomes" id="UP000253083">
    <property type="component" value="Unassembled WGS sequence"/>
</dbReference>
<evidence type="ECO:0000256" key="1">
    <source>
        <dbReference type="SAM" id="Phobius"/>
    </source>
</evidence>
<dbReference type="AlphaFoldDB" id="A0A395JRV0"/>
<feature type="transmembrane region" description="Helical" evidence="1">
    <location>
        <begin position="87"/>
        <end position="110"/>
    </location>
</feature>
<dbReference type="OrthoDB" id="484624at2"/>
<feature type="transmembrane region" description="Helical" evidence="1">
    <location>
        <begin position="210"/>
        <end position="228"/>
    </location>
</feature>
<gene>
    <name evidence="2" type="ORF">DFR28_102847</name>
</gene>
<feature type="transmembrane region" description="Helical" evidence="1">
    <location>
        <begin position="148"/>
        <end position="171"/>
    </location>
</feature>
<feature type="transmembrane region" description="Helical" evidence="1">
    <location>
        <begin position="248"/>
        <end position="273"/>
    </location>
</feature>
<comment type="caution">
    <text evidence="2">The sequence shown here is derived from an EMBL/GenBank/DDBJ whole genome shotgun (WGS) entry which is preliminary data.</text>
</comment>
<accession>A0A395JRV0</accession>
<protein>
    <recommendedName>
        <fullName evidence="4">O-antigen ligase</fullName>
    </recommendedName>
</protein>
<dbReference type="RefSeq" id="WP_113954190.1">
    <property type="nucleotide sequence ID" value="NZ_QNRT01000002.1"/>
</dbReference>
<keyword evidence="1" id="KW-1133">Transmembrane helix</keyword>
<feature type="transmembrane region" description="Helical" evidence="1">
    <location>
        <begin position="362"/>
        <end position="389"/>
    </location>
</feature>
<feature type="transmembrane region" description="Helical" evidence="1">
    <location>
        <begin position="41"/>
        <end position="66"/>
    </location>
</feature>
<sequence>MNSAAKLSPSAVTAWFNQRWDFIGTPTWQEKALLSSITFTFGFYLIGALYLVAPLVGWTLAAALLTQIASPLSINPTRQQAKQNAHWLIILWCCSAILLEIALIVGHVDFNLGFGKIIKSTIGWAKGWALLSLFIVLGYAFQIRYRLVCRAACIVGLLALIVTPFLVLAYVLGLPDFLYVSPLKIFGGAGAEFFTVILYEIDPGNGAPRWRFFAPWAPAVGFVANIYFLCAWFEKDQKWRAIGLAGNAIMIVLAASRMGMIVMLLVPIAVWGLSRLTRPWVIISACVGLLILAVFSDPIFHTITSILDDIKGARADSTRVRATLGNIALYRWESEAYWFGHGVVERGTHLVEFMPIGSHHNWYGLLFVKGMVGLLSFLVPFALTTLTLLVKAQYQVSARLGLGMCLILGFFSMSENIEALAYMTWPAWLLIGAGLRSTQRDIDTNKDNILGQFWLLSREHGNSPALAKHTTTQSLRQKTS</sequence>
<organism evidence="2 3">
    <name type="scientific">Arenicella xantha</name>
    <dbReference type="NCBI Taxonomy" id="644221"/>
    <lineage>
        <taxon>Bacteria</taxon>
        <taxon>Pseudomonadati</taxon>
        <taxon>Pseudomonadota</taxon>
        <taxon>Gammaproteobacteria</taxon>
        <taxon>Arenicellales</taxon>
        <taxon>Arenicellaceae</taxon>
        <taxon>Arenicella</taxon>
    </lineage>
</organism>
<dbReference type="InParanoid" id="A0A395JRV0"/>
<feature type="transmembrane region" description="Helical" evidence="1">
    <location>
        <begin position="280"/>
        <end position="300"/>
    </location>
</feature>
<dbReference type="EMBL" id="QNRT01000002">
    <property type="protein sequence ID" value="RBP51420.1"/>
    <property type="molecule type" value="Genomic_DNA"/>
</dbReference>
<feature type="transmembrane region" description="Helical" evidence="1">
    <location>
        <begin position="396"/>
        <end position="413"/>
    </location>
</feature>
<keyword evidence="1" id="KW-0812">Transmembrane</keyword>